<sequence>MRDMLHRAVSLGLGLAVASKEQIEKTVEELVKKGEVSRAESGEFLEELLNKGSEAKARMDQTINDKVQGILKDRGIASQDEVKALERRIAVLELAIARLEKQDGEKAE</sequence>
<evidence type="ECO:0000313" key="1">
    <source>
        <dbReference type="EMBL" id="MFM9326847.1"/>
    </source>
</evidence>
<proteinExistence type="predicted"/>
<name>A0ACC7NXQ8_9BACL</name>
<organism evidence="1 2">
    <name type="scientific">Paenibacillus mesotrionivorans</name>
    <dbReference type="NCBI Taxonomy" id="3160968"/>
    <lineage>
        <taxon>Bacteria</taxon>
        <taxon>Bacillati</taxon>
        <taxon>Bacillota</taxon>
        <taxon>Bacilli</taxon>
        <taxon>Bacillales</taxon>
        <taxon>Paenibacillaceae</taxon>
        <taxon>Paenibacillus</taxon>
    </lineage>
</organism>
<gene>
    <name evidence="1" type="ORF">ACI1P1_00910</name>
</gene>
<dbReference type="Proteomes" id="UP001631969">
    <property type="component" value="Unassembled WGS sequence"/>
</dbReference>
<dbReference type="EMBL" id="JBJURJ010000001">
    <property type="protein sequence ID" value="MFM9326847.1"/>
    <property type="molecule type" value="Genomic_DNA"/>
</dbReference>
<protein>
    <submittedName>
        <fullName evidence="1">Phasin family protein</fullName>
    </submittedName>
</protein>
<evidence type="ECO:0000313" key="2">
    <source>
        <dbReference type="Proteomes" id="UP001631969"/>
    </source>
</evidence>
<reference evidence="1" key="1">
    <citation type="submission" date="2024-12" db="EMBL/GenBank/DDBJ databases">
        <authorList>
            <person name="Wu N."/>
        </authorList>
    </citation>
    <scope>NUCLEOTIDE SEQUENCE</scope>
    <source>
        <strain evidence="1">P15</strain>
    </source>
</reference>
<accession>A0ACC7NXQ8</accession>
<keyword evidence="2" id="KW-1185">Reference proteome</keyword>
<comment type="caution">
    <text evidence="1">The sequence shown here is derived from an EMBL/GenBank/DDBJ whole genome shotgun (WGS) entry which is preliminary data.</text>
</comment>